<protein>
    <submittedName>
        <fullName evidence="5 7">Leucine-rich repeat and WD repeat-containing protein 1</fullName>
    </submittedName>
</protein>
<dbReference type="GO" id="GO:0003682">
    <property type="term" value="F:chromatin binding"/>
    <property type="evidence" value="ECO:0007669"/>
    <property type="project" value="TreeGrafter"/>
</dbReference>
<dbReference type="InterPro" id="IPR001680">
    <property type="entry name" value="WD40_rpt"/>
</dbReference>
<proteinExistence type="predicted"/>
<reference evidence="5" key="1">
    <citation type="submission" date="2018-04" db="EMBL/GenBank/DDBJ databases">
        <title>Transcriptome assembly of Sipha flava.</title>
        <authorList>
            <person name="Scully E.D."/>
            <person name="Geib S.M."/>
            <person name="Palmer N.A."/>
            <person name="Koch K."/>
            <person name="Bradshaw J."/>
            <person name="Heng-Moss T."/>
            <person name="Sarath G."/>
        </authorList>
    </citation>
    <scope>NUCLEOTIDE SEQUENCE</scope>
</reference>
<evidence type="ECO:0000259" key="4">
    <source>
        <dbReference type="Pfam" id="PF23215"/>
    </source>
</evidence>
<evidence type="ECO:0000313" key="6">
    <source>
        <dbReference type="Proteomes" id="UP000694846"/>
    </source>
</evidence>
<sequence>MEFVARSFLRCHSRTDNDSADVSTQVWQAVFEPSKTSNLVATCGGNKVCIIDVKTATVQYRYTWPKGIFYTISWSTACPENNILATAGTNNTIVFIDLSTKSAYFHYKDFDYKNCKIFISSILFHPFEKKLFCAQNDGHLYIFKFEINERRIINLNKEYVVDFKCEIFGLAICTTYDCLLIATNAGLMGWNNSQSQNQELIVFEFPENPNDLYKGQNEKVIDSIETIKNGWIATKVALHGVIYIFNLQTPLSQIKNNHCVVKPAYILKWSDTDNYFMGCGIGLDGKLLACGDDKGRIWIYNLKQIDFKNVKDDHTKTIDAYTVLKWPKLQDCYLKKRKKLEVDVYDIVMAKCAVHSSGKYLVAVTNNNFVCLYSLSKLT</sequence>
<evidence type="ECO:0000256" key="3">
    <source>
        <dbReference type="ARBA" id="ARBA00022614"/>
    </source>
</evidence>
<evidence type="ECO:0000256" key="2">
    <source>
        <dbReference type="ARBA" id="ARBA00022454"/>
    </source>
</evidence>
<dbReference type="Proteomes" id="UP000694846">
    <property type="component" value="Unplaced"/>
</dbReference>
<reference evidence="7" key="2">
    <citation type="submission" date="2025-04" db="UniProtKB">
        <authorList>
            <consortium name="RefSeq"/>
        </authorList>
    </citation>
    <scope>IDENTIFICATION</scope>
    <source>
        <tissue evidence="7">Whole body</tissue>
    </source>
</reference>
<dbReference type="PANTHER" id="PTHR24370">
    <property type="entry name" value="OPTICIN"/>
    <property type="match status" value="1"/>
</dbReference>
<dbReference type="GO" id="GO:0071169">
    <property type="term" value="P:establishment of protein localization to chromatin"/>
    <property type="evidence" value="ECO:0007669"/>
    <property type="project" value="TreeGrafter"/>
</dbReference>
<gene>
    <name evidence="5" type="primary">lrwd1</name>
    <name evidence="7" type="synonym">LOC112681568</name>
    <name evidence="5" type="ORF">g.81287</name>
</gene>
<name>A0A2S2QXP3_9HEMI</name>
<dbReference type="InterPro" id="IPR052489">
    <property type="entry name" value="LRWD1"/>
</dbReference>
<keyword evidence="6" id="KW-1185">Reference proteome</keyword>
<dbReference type="GO" id="GO:0006325">
    <property type="term" value="P:chromatin organization"/>
    <property type="evidence" value="ECO:0007669"/>
    <property type="project" value="TreeGrafter"/>
</dbReference>
<dbReference type="SUPFAM" id="SSF50978">
    <property type="entry name" value="WD40 repeat-like"/>
    <property type="match status" value="1"/>
</dbReference>
<dbReference type="GO" id="GO:0005664">
    <property type="term" value="C:nuclear origin of replication recognition complex"/>
    <property type="evidence" value="ECO:0007669"/>
    <property type="project" value="TreeGrafter"/>
</dbReference>
<feature type="domain" description="Leucine-rich repeat and WD repeat-containing protein 1 WD" evidence="4">
    <location>
        <begin position="7"/>
        <end position="373"/>
    </location>
</feature>
<accession>A0A2S2QXP3</accession>
<dbReference type="InterPro" id="IPR056160">
    <property type="entry name" value="WD_LRWD1"/>
</dbReference>
<keyword evidence="3" id="KW-0433">Leucine-rich repeat</keyword>
<evidence type="ECO:0000313" key="7">
    <source>
        <dbReference type="RefSeq" id="XP_025407596.1"/>
    </source>
</evidence>
<dbReference type="Pfam" id="PF23215">
    <property type="entry name" value="WD_LRWD1"/>
    <property type="match status" value="1"/>
</dbReference>
<keyword evidence="2" id="KW-0158">Chromosome</keyword>
<dbReference type="PANTHER" id="PTHR24370:SF10">
    <property type="entry name" value="LEUCINE-RICH REPEAT AND WD REPEAT-CONTAINING PROTEIN 1"/>
    <property type="match status" value="1"/>
</dbReference>
<dbReference type="OrthoDB" id="7318948at2759"/>
<organism evidence="5">
    <name type="scientific">Sipha flava</name>
    <name type="common">yellow sugarcane aphid</name>
    <dbReference type="NCBI Taxonomy" id="143950"/>
    <lineage>
        <taxon>Eukaryota</taxon>
        <taxon>Metazoa</taxon>
        <taxon>Ecdysozoa</taxon>
        <taxon>Arthropoda</taxon>
        <taxon>Hexapoda</taxon>
        <taxon>Insecta</taxon>
        <taxon>Pterygota</taxon>
        <taxon>Neoptera</taxon>
        <taxon>Paraneoptera</taxon>
        <taxon>Hemiptera</taxon>
        <taxon>Sternorrhyncha</taxon>
        <taxon>Aphidomorpha</taxon>
        <taxon>Aphidoidea</taxon>
        <taxon>Aphididae</taxon>
        <taxon>Sipha</taxon>
    </lineage>
</organism>
<dbReference type="Gene3D" id="2.130.10.10">
    <property type="entry name" value="YVTN repeat-like/Quinoprotein amine dehydrogenase"/>
    <property type="match status" value="1"/>
</dbReference>
<dbReference type="SMART" id="SM00320">
    <property type="entry name" value="WD40"/>
    <property type="match status" value="4"/>
</dbReference>
<evidence type="ECO:0000313" key="5">
    <source>
        <dbReference type="EMBL" id="MBY82541.1"/>
    </source>
</evidence>
<dbReference type="RefSeq" id="XP_025407596.1">
    <property type="nucleotide sequence ID" value="XM_025551811.1"/>
</dbReference>
<dbReference type="InterPro" id="IPR036322">
    <property type="entry name" value="WD40_repeat_dom_sf"/>
</dbReference>
<evidence type="ECO:0000256" key="1">
    <source>
        <dbReference type="ARBA" id="ARBA00004286"/>
    </source>
</evidence>
<dbReference type="InterPro" id="IPR015943">
    <property type="entry name" value="WD40/YVTN_repeat-like_dom_sf"/>
</dbReference>
<dbReference type="EMBL" id="GGMS01013338">
    <property type="protein sequence ID" value="MBY82541.1"/>
    <property type="molecule type" value="Transcribed_RNA"/>
</dbReference>
<comment type="subcellular location">
    <subcellularLocation>
        <location evidence="1">Chromosome</location>
    </subcellularLocation>
</comment>
<dbReference type="AlphaFoldDB" id="A0A2S2QXP3"/>